<dbReference type="EMBL" id="JASPKZ010000668">
    <property type="protein sequence ID" value="KAJ9599691.1"/>
    <property type="molecule type" value="Genomic_DNA"/>
</dbReference>
<reference evidence="6" key="2">
    <citation type="submission" date="2023-05" db="EMBL/GenBank/DDBJ databases">
        <authorList>
            <person name="Fouks B."/>
        </authorList>
    </citation>
    <scope>NUCLEOTIDE SEQUENCE</scope>
    <source>
        <strain evidence="6">Stay&amp;Tobe</strain>
        <tissue evidence="6">Testes</tissue>
    </source>
</reference>
<feature type="signal peptide" evidence="5">
    <location>
        <begin position="1"/>
        <end position="16"/>
    </location>
</feature>
<feature type="chain" id="PRO_5042104311" evidence="5">
    <location>
        <begin position="17"/>
        <end position="459"/>
    </location>
</feature>
<dbReference type="Pfam" id="PF13855">
    <property type="entry name" value="LRR_8"/>
    <property type="match status" value="2"/>
</dbReference>
<dbReference type="AlphaFoldDB" id="A0AAD8AIL6"/>
<evidence type="ECO:0000256" key="3">
    <source>
        <dbReference type="ARBA" id="ARBA00022737"/>
    </source>
</evidence>
<dbReference type="Proteomes" id="UP001233999">
    <property type="component" value="Unassembled WGS sequence"/>
</dbReference>
<dbReference type="InterPro" id="IPR003591">
    <property type="entry name" value="Leu-rich_rpt_typical-subtyp"/>
</dbReference>
<dbReference type="PANTHER" id="PTHR24366:SF161">
    <property type="entry name" value="TIR DOMAIN-CONTAINING PROTEIN"/>
    <property type="match status" value="1"/>
</dbReference>
<dbReference type="SUPFAM" id="SSF52058">
    <property type="entry name" value="L domain-like"/>
    <property type="match status" value="1"/>
</dbReference>
<dbReference type="SMART" id="SM00369">
    <property type="entry name" value="LRR_TYP"/>
    <property type="match status" value="8"/>
</dbReference>
<reference evidence="6" key="1">
    <citation type="journal article" date="2023" name="IScience">
        <title>Live-bearing cockroach genome reveals convergent evolutionary mechanisms linked to viviparity in insects and beyond.</title>
        <authorList>
            <person name="Fouks B."/>
            <person name="Harrison M.C."/>
            <person name="Mikhailova A.A."/>
            <person name="Marchal E."/>
            <person name="English S."/>
            <person name="Carruthers M."/>
            <person name="Jennings E.C."/>
            <person name="Chiamaka E.L."/>
            <person name="Frigard R.A."/>
            <person name="Pippel M."/>
            <person name="Attardo G.M."/>
            <person name="Benoit J.B."/>
            <person name="Bornberg-Bauer E."/>
            <person name="Tobe S.S."/>
        </authorList>
    </citation>
    <scope>NUCLEOTIDE SEQUENCE</scope>
    <source>
        <strain evidence="6">Stay&amp;Tobe</strain>
    </source>
</reference>
<dbReference type="InterPro" id="IPR001611">
    <property type="entry name" value="Leu-rich_rpt"/>
</dbReference>
<name>A0AAD8AIL6_DIPPU</name>
<dbReference type="Gene3D" id="3.80.10.10">
    <property type="entry name" value="Ribonuclease Inhibitor"/>
    <property type="match status" value="3"/>
</dbReference>
<dbReference type="InterPro" id="IPR032675">
    <property type="entry name" value="LRR_dom_sf"/>
</dbReference>
<dbReference type="PROSITE" id="PS51450">
    <property type="entry name" value="LRR"/>
    <property type="match status" value="3"/>
</dbReference>
<keyword evidence="2 5" id="KW-0732">Signal</keyword>
<evidence type="ECO:0000313" key="7">
    <source>
        <dbReference type="Proteomes" id="UP001233999"/>
    </source>
</evidence>
<evidence type="ECO:0000256" key="2">
    <source>
        <dbReference type="ARBA" id="ARBA00022729"/>
    </source>
</evidence>
<feature type="transmembrane region" description="Helical" evidence="4">
    <location>
        <begin position="413"/>
        <end position="437"/>
    </location>
</feature>
<protein>
    <submittedName>
        <fullName evidence="6">Uncharacterized protein</fullName>
    </submittedName>
</protein>
<organism evidence="6 7">
    <name type="scientific">Diploptera punctata</name>
    <name type="common">Pacific beetle cockroach</name>
    <dbReference type="NCBI Taxonomy" id="6984"/>
    <lineage>
        <taxon>Eukaryota</taxon>
        <taxon>Metazoa</taxon>
        <taxon>Ecdysozoa</taxon>
        <taxon>Arthropoda</taxon>
        <taxon>Hexapoda</taxon>
        <taxon>Insecta</taxon>
        <taxon>Pterygota</taxon>
        <taxon>Neoptera</taxon>
        <taxon>Polyneoptera</taxon>
        <taxon>Dictyoptera</taxon>
        <taxon>Blattodea</taxon>
        <taxon>Blaberoidea</taxon>
        <taxon>Blaberidae</taxon>
        <taxon>Diplopterinae</taxon>
        <taxon>Diploptera</taxon>
    </lineage>
</organism>
<proteinExistence type="predicted"/>
<accession>A0AAD8AIL6</accession>
<keyword evidence="1" id="KW-0433">Leucine-rich repeat</keyword>
<gene>
    <name evidence="6" type="ORF">L9F63_026460</name>
</gene>
<evidence type="ECO:0000313" key="6">
    <source>
        <dbReference type="EMBL" id="KAJ9599691.1"/>
    </source>
</evidence>
<keyword evidence="4" id="KW-1133">Transmembrane helix</keyword>
<comment type="caution">
    <text evidence="6">The sequence shown here is derived from an EMBL/GenBank/DDBJ whole genome shotgun (WGS) entry which is preliminary data.</text>
</comment>
<evidence type="ECO:0000256" key="1">
    <source>
        <dbReference type="ARBA" id="ARBA00022614"/>
    </source>
</evidence>
<keyword evidence="7" id="KW-1185">Reference proteome</keyword>
<dbReference type="PANTHER" id="PTHR24366">
    <property type="entry name" value="IG(IMMUNOGLOBULIN) AND LRR(LEUCINE RICH REPEAT) DOMAINS"/>
    <property type="match status" value="1"/>
</dbReference>
<keyword evidence="4" id="KW-0472">Membrane</keyword>
<evidence type="ECO:0000256" key="5">
    <source>
        <dbReference type="SAM" id="SignalP"/>
    </source>
</evidence>
<keyword evidence="4" id="KW-0812">Transmembrane</keyword>
<keyword evidence="3" id="KW-0677">Repeat</keyword>
<evidence type="ECO:0000256" key="4">
    <source>
        <dbReference type="SAM" id="Phobius"/>
    </source>
</evidence>
<sequence>MLRFVILVFLVSCYVSEEHTQLCNMTTTIANCSGKSINDSMLINIEFENSIVLETVDFSGNNLTSLCSDTLSKILYKVISSIKKLNISNNMISDIHKLAFQGLNKMHSLDLSRNNISNIERSLFKELENCTELDLSCNKITQIGHIFNELVNLERLLLSNNRIEDIPKGLFKKQARLVFLDISGNRLTIIRSETFASCASLEKLLLTNNNIYIIDMKAFYGLKRIMHLDLSNNSLFRIRTVVFNVSSVLEEESEENNKNTISIPMDGNESEGAGNNSVKEFSFVLNLSANKLSKINFEELFVLSHSVNTTINISLDLRNNAFDSLDINSVKWMKKFNVFPNFSGNPWDCCNTNLISVFDELKNNLTCFARNQKKYKGEPWDNYNITKICSVSDNEITNVTEPTKKTMITISSFSLPCIIVYVYSCIVIIFSVVVIIVTKNFKMPEDEFWWEDKLEKRNY</sequence>